<proteinExistence type="predicted"/>
<dbReference type="AlphaFoldDB" id="A0A1G9A377"/>
<feature type="transmembrane region" description="Helical" evidence="13">
    <location>
        <begin position="12"/>
        <end position="29"/>
    </location>
</feature>
<dbReference type="PANTHER" id="PTHR45453:SF2">
    <property type="entry name" value="HISTIDINE KINASE"/>
    <property type="match status" value="1"/>
</dbReference>
<dbReference type="InterPro" id="IPR050351">
    <property type="entry name" value="BphY/WalK/GraS-like"/>
</dbReference>
<evidence type="ECO:0000256" key="7">
    <source>
        <dbReference type="ARBA" id="ARBA00022741"/>
    </source>
</evidence>
<reference evidence="15 16" key="1">
    <citation type="submission" date="2016-10" db="EMBL/GenBank/DDBJ databases">
        <authorList>
            <person name="de Groot N.N."/>
        </authorList>
    </citation>
    <scope>NUCLEOTIDE SEQUENCE [LARGE SCALE GENOMIC DNA]</scope>
    <source>
        <strain evidence="15 16">CGMCC 1.6502</strain>
    </source>
</reference>
<keyword evidence="8 15" id="KW-0418">Kinase</keyword>
<dbReference type="GO" id="GO:0005886">
    <property type="term" value="C:plasma membrane"/>
    <property type="evidence" value="ECO:0007669"/>
    <property type="project" value="UniProtKB-SubCell"/>
</dbReference>
<comment type="subcellular location">
    <subcellularLocation>
        <location evidence="2">Cell membrane</location>
        <topology evidence="2">Multi-pass membrane protein</topology>
    </subcellularLocation>
</comment>
<dbReference type="PROSITE" id="PS50109">
    <property type="entry name" value="HIS_KIN"/>
    <property type="match status" value="1"/>
</dbReference>
<evidence type="ECO:0000256" key="2">
    <source>
        <dbReference type="ARBA" id="ARBA00004651"/>
    </source>
</evidence>
<evidence type="ECO:0000256" key="6">
    <source>
        <dbReference type="ARBA" id="ARBA00022692"/>
    </source>
</evidence>
<dbReference type="RefSeq" id="WP_093214284.1">
    <property type="nucleotide sequence ID" value="NZ_FNFL01000003.1"/>
</dbReference>
<accession>A0A1G9A377</accession>
<protein>
    <recommendedName>
        <fullName evidence="3">histidine kinase</fullName>
        <ecNumber evidence="3">2.7.13.3</ecNumber>
    </recommendedName>
</protein>
<keyword evidence="11" id="KW-0902">Two-component regulatory system</keyword>
<dbReference type="Pfam" id="PF02518">
    <property type="entry name" value="HATPase_c"/>
    <property type="match status" value="1"/>
</dbReference>
<dbReference type="InterPro" id="IPR036890">
    <property type="entry name" value="HATPase_C_sf"/>
</dbReference>
<dbReference type="InterPro" id="IPR004358">
    <property type="entry name" value="Sig_transdc_His_kin-like_C"/>
</dbReference>
<feature type="transmembrane region" description="Helical" evidence="13">
    <location>
        <begin position="35"/>
        <end position="55"/>
    </location>
</feature>
<keyword evidence="6 13" id="KW-0812">Transmembrane</keyword>
<keyword evidence="16" id="KW-1185">Reference proteome</keyword>
<dbReference type="SMART" id="SM00387">
    <property type="entry name" value="HATPase_c"/>
    <property type="match status" value="1"/>
</dbReference>
<dbReference type="InterPro" id="IPR003594">
    <property type="entry name" value="HATPase_dom"/>
</dbReference>
<evidence type="ECO:0000256" key="5">
    <source>
        <dbReference type="ARBA" id="ARBA00022679"/>
    </source>
</evidence>
<evidence type="ECO:0000313" key="16">
    <source>
        <dbReference type="Proteomes" id="UP000198694"/>
    </source>
</evidence>
<name>A0A1G9A377_9BACI</name>
<evidence type="ECO:0000313" key="15">
    <source>
        <dbReference type="EMBL" id="SDK20850.1"/>
    </source>
</evidence>
<gene>
    <name evidence="15" type="ORF">SAMN05216243_2335</name>
</gene>
<feature type="domain" description="Histidine kinase" evidence="14">
    <location>
        <begin position="121"/>
        <end position="327"/>
    </location>
</feature>
<evidence type="ECO:0000256" key="10">
    <source>
        <dbReference type="ARBA" id="ARBA00022989"/>
    </source>
</evidence>
<dbReference type="OrthoDB" id="9780487at2"/>
<keyword evidence="10 13" id="KW-1133">Transmembrane helix</keyword>
<organism evidence="15 16">
    <name type="scientific">Sediminibacillus albus</name>
    <dbReference type="NCBI Taxonomy" id="407036"/>
    <lineage>
        <taxon>Bacteria</taxon>
        <taxon>Bacillati</taxon>
        <taxon>Bacillota</taxon>
        <taxon>Bacilli</taxon>
        <taxon>Bacillales</taxon>
        <taxon>Bacillaceae</taxon>
        <taxon>Sediminibacillus</taxon>
    </lineage>
</organism>
<dbReference type="EMBL" id="FNFL01000003">
    <property type="protein sequence ID" value="SDK20850.1"/>
    <property type="molecule type" value="Genomic_DNA"/>
</dbReference>
<keyword evidence="7" id="KW-0547">Nucleotide-binding</keyword>
<keyword evidence="9" id="KW-0067">ATP-binding</keyword>
<keyword evidence="12 13" id="KW-0472">Membrane</keyword>
<dbReference type="PANTHER" id="PTHR45453">
    <property type="entry name" value="PHOSPHATE REGULON SENSOR PROTEIN PHOR"/>
    <property type="match status" value="1"/>
</dbReference>
<comment type="catalytic activity">
    <reaction evidence="1">
        <text>ATP + protein L-histidine = ADP + protein N-phospho-L-histidine.</text>
        <dbReference type="EC" id="2.7.13.3"/>
    </reaction>
</comment>
<dbReference type="STRING" id="407036.SAMN05216243_2335"/>
<evidence type="ECO:0000256" key="4">
    <source>
        <dbReference type="ARBA" id="ARBA00022475"/>
    </source>
</evidence>
<sequence length="335" mass="39084">MIRNFLRERLTWVLLFLFLQLLALLIGYLDSDVRFSSILYYVFLSVVIFTIFLVVRYHQETSFFRELANREYDLDATSLPEPSTPFERLIFDSIFEPIEQLKREASTNQQLLEQEKDELLSWIHEVKTPLTTMHLIIDRMDDQQLKTQLTNEWLRIHLLLDQQLHQKRIPFIENDLYMENIELEPLMFSEINELRSWCMQKRIGIDVDLAVNSVLSDAKWLSFIIRQLLTNAVKYSDISSEITIKSSQQNGQTLLQITDTGRGIDAKDLPRIFDKGFTSTSQHEDNAATGMGLYLAKMAADFLKIHIKVDSVRGSGSSFILTFPDQDEFVKIRSM</sequence>
<evidence type="ECO:0000256" key="13">
    <source>
        <dbReference type="SAM" id="Phobius"/>
    </source>
</evidence>
<evidence type="ECO:0000256" key="9">
    <source>
        <dbReference type="ARBA" id="ARBA00022840"/>
    </source>
</evidence>
<dbReference type="EC" id="2.7.13.3" evidence="3"/>
<evidence type="ECO:0000256" key="8">
    <source>
        <dbReference type="ARBA" id="ARBA00022777"/>
    </source>
</evidence>
<dbReference type="GO" id="GO:0004721">
    <property type="term" value="F:phosphoprotein phosphatase activity"/>
    <property type="evidence" value="ECO:0007669"/>
    <property type="project" value="TreeGrafter"/>
</dbReference>
<evidence type="ECO:0000256" key="11">
    <source>
        <dbReference type="ARBA" id="ARBA00023012"/>
    </source>
</evidence>
<dbReference type="GO" id="GO:0005524">
    <property type="term" value="F:ATP binding"/>
    <property type="evidence" value="ECO:0007669"/>
    <property type="project" value="UniProtKB-KW"/>
</dbReference>
<dbReference type="PRINTS" id="PR00344">
    <property type="entry name" value="BCTRLSENSOR"/>
</dbReference>
<evidence type="ECO:0000259" key="14">
    <source>
        <dbReference type="PROSITE" id="PS50109"/>
    </source>
</evidence>
<evidence type="ECO:0000256" key="1">
    <source>
        <dbReference type="ARBA" id="ARBA00000085"/>
    </source>
</evidence>
<keyword evidence="5" id="KW-0808">Transferase</keyword>
<evidence type="ECO:0000256" key="3">
    <source>
        <dbReference type="ARBA" id="ARBA00012438"/>
    </source>
</evidence>
<dbReference type="InterPro" id="IPR005467">
    <property type="entry name" value="His_kinase_dom"/>
</dbReference>
<dbReference type="GO" id="GO:0016036">
    <property type="term" value="P:cellular response to phosphate starvation"/>
    <property type="evidence" value="ECO:0007669"/>
    <property type="project" value="TreeGrafter"/>
</dbReference>
<dbReference type="SUPFAM" id="SSF55874">
    <property type="entry name" value="ATPase domain of HSP90 chaperone/DNA topoisomerase II/histidine kinase"/>
    <property type="match status" value="1"/>
</dbReference>
<dbReference type="Gene3D" id="3.30.565.10">
    <property type="entry name" value="Histidine kinase-like ATPase, C-terminal domain"/>
    <property type="match status" value="1"/>
</dbReference>
<evidence type="ECO:0000256" key="12">
    <source>
        <dbReference type="ARBA" id="ARBA00023136"/>
    </source>
</evidence>
<keyword evidence="4" id="KW-1003">Cell membrane</keyword>
<dbReference type="Proteomes" id="UP000198694">
    <property type="component" value="Unassembled WGS sequence"/>
</dbReference>
<dbReference type="GO" id="GO:0000155">
    <property type="term" value="F:phosphorelay sensor kinase activity"/>
    <property type="evidence" value="ECO:0007669"/>
    <property type="project" value="TreeGrafter"/>
</dbReference>